<evidence type="ECO:0000313" key="1">
    <source>
        <dbReference type="EMBL" id="KAE9592729.1"/>
    </source>
</evidence>
<gene>
    <name evidence="1" type="ORF">Lalb_Chr19g0132311</name>
</gene>
<dbReference type="AlphaFoldDB" id="A0A6A5NQL6"/>
<dbReference type="OrthoDB" id="1436932at2759"/>
<organism evidence="1 2">
    <name type="scientific">Lupinus albus</name>
    <name type="common">White lupine</name>
    <name type="synonym">Lupinus termis</name>
    <dbReference type="NCBI Taxonomy" id="3870"/>
    <lineage>
        <taxon>Eukaryota</taxon>
        <taxon>Viridiplantae</taxon>
        <taxon>Streptophyta</taxon>
        <taxon>Embryophyta</taxon>
        <taxon>Tracheophyta</taxon>
        <taxon>Spermatophyta</taxon>
        <taxon>Magnoliopsida</taxon>
        <taxon>eudicotyledons</taxon>
        <taxon>Gunneridae</taxon>
        <taxon>Pentapetalae</taxon>
        <taxon>rosids</taxon>
        <taxon>fabids</taxon>
        <taxon>Fabales</taxon>
        <taxon>Fabaceae</taxon>
        <taxon>Papilionoideae</taxon>
        <taxon>50 kb inversion clade</taxon>
        <taxon>genistoids sensu lato</taxon>
        <taxon>core genistoids</taxon>
        <taxon>Genisteae</taxon>
        <taxon>Lupinus</taxon>
    </lineage>
</organism>
<keyword evidence="2" id="KW-1185">Reference proteome</keyword>
<reference evidence="2" key="1">
    <citation type="journal article" date="2020" name="Nat. Commun.">
        <title>Genome sequence of the cluster root forming white lupin.</title>
        <authorList>
            <person name="Hufnagel B."/>
            <person name="Marques A."/>
            <person name="Soriano A."/>
            <person name="Marques L."/>
            <person name="Divol F."/>
            <person name="Doumas P."/>
            <person name="Sallet E."/>
            <person name="Mancinotti D."/>
            <person name="Carrere S."/>
            <person name="Marande W."/>
            <person name="Arribat S."/>
            <person name="Keller J."/>
            <person name="Huneau C."/>
            <person name="Blein T."/>
            <person name="Aime D."/>
            <person name="Laguerre M."/>
            <person name="Taylor J."/>
            <person name="Schubert V."/>
            <person name="Nelson M."/>
            <person name="Geu-Flores F."/>
            <person name="Crespi M."/>
            <person name="Gallardo-Guerrero K."/>
            <person name="Delaux P.-M."/>
            <person name="Salse J."/>
            <person name="Berges H."/>
            <person name="Guyot R."/>
            <person name="Gouzy J."/>
            <person name="Peret B."/>
        </authorList>
    </citation>
    <scope>NUCLEOTIDE SEQUENCE [LARGE SCALE GENOMIC DNA]</scope>
    <source>
        <strain evidence="2">cv. Amiga</strain>
    </source>
</reference>
<dbReference type="EMBL" id="WOCE01000019">
    <property type="protein sequence ID" value="KAE9592729.1"/>
    <property type="molecule type" value="Genomic_DNA"/>
</dbReference>
<comment type="caution">
    <text evidence="1">The sequence shown here is derived from an EMBL/GenBank/DDBJ whole genome shotgun (WGS) entry which is preliminary data.</text>
</comment>
<name>A0A6A5NQL6_LUPAL</name>
<accession>A0A6A5NQL6</accession>
<protein>
    <submittedName>
        <fullName evidence="1">Uncharacterized protein</fullName>
    </submittedName>
</protein>
<proteinExistence type="predicted"/>
<dbReference type="Proteomes" id="UP000447434">
    <property type="component" value="Chromosome 19"/>
</dbReference>
<sequence length="121" mass="13610">MTKVSTLQYSLLHFWVSFLLVVSFFYANSAAATEISGNEEFAKTSLEVHDEEAKFKGFVHIKPLVKKPFFKKPIPNVKPIPKPYPLVKKPIPVLLNKPISKLIPIVKPIPKSFGVKKPIPS</sequence>
<evidence type="ECO:0000313" key="2">
    <source>
        <dbReference type="Proteomes" id="UP000447434"/>
    </source>
</evidence>